<dbReference type="SUPFAM" id="SSF50249">
    <property type="entry name" value="Nucleic acid-binding proteins"/>
    <property type="match status" value="1"/>
</dbReference>
<dbReference type="InParanoid" id="A0A0L0HNQ1"/>
<keyword evidence="6" id="KW-0030">Aminoacyl-tRNA synthetase</keyword>
<evidence type="ECO:0000259" key="7">
    <source>
        <dbReference type="PROSITE" id="PS50862"/>
    </source>
</evidence>
<organism evidence="8 9">
    <name type="scientific">Spizellomyces punctatus (strain DAOM BR117)</name>
    <dbReference type="NCBI Taxonomy" id="645134"/>
    <lineage>
        <taxon>Eukaryota</taxon>
        <taxon>Fungi</taxon>
        <taxon>Fungi incertae sedis</taxon>
        <taxon>Chytridiomycota</taxon>
        <taxon>Chytridiomycota incertae sedis</taxon>
        <taxon>Chytridiomycetes</taxon>
        <taxon>Spizellomycetales</taxon>
        <taxon>Spizellomycetaceae</taxon>
        <taxon>Spizellomyces</taxon>
    </lineage>
</organism>
<evidence type="ECO:0000256" key="1">
    <source>
        <dbReference type="ARBA" id="ARBA00006303"/>
    </source>
</evidence>
<dbReference type="GO" id="GO:0005524">
    <property type="term" value="F:ATP binding"/>
    <property type="evidence" value="ECO:0007669"/>
    <property type="project" value="UniProtKB-KW"/>
</dbReference>
<dbReference type="InterPro" id="IPR045864">
    <property type="entry name" value="aa-tRNA-synth_II/BPL/LPL"/>
</dbReference>
<comment type="similarity">
    <text evidence="1">Belongs to the class-II aminoacyl-tRNA synthetase family. Type 1 subfamily.</text>
</comment>
<keyword evidence="4" id="KW-0067">ATP-binding</keyword>
<sequence length="683" mass="76127">MLRNVGRPGTSRFLFPMRTIPEALEPSLRRCASQRRQPTVYLHIPHVRSHTSTSTALSNSQNCWSDRFHTVAGDRRTHRCGDIRLSDVGKEVVLCGWALSPRKIGSDIAFLPIRDASGVAQLVHEMPGAISQADTTLRELLLSLSPETIVCATGLVRKRPVDAVNSDQSTGEVEVLLRSFQVLNPADPLPFSTSARAKPPTEETRLRYRYVDLRRPALQENIRKRSKAAHVVRNFLHNQGFVEVETPYLFKSTPEGAREFLVPTRNKGQFYALPQSPQQYKQVLMSGAVDKYYQIARCFRDEALGADRQPEFTQIDLEMSFVSMEDIMELMEGLVSELWAKVANHKVTIPLQKMSYEEAMKKYGSDKPDTRYDMEILDLTPLLGNVEQGMMVEAFNVKDGARMISNKQADRLKDAIQKEKFPLLGGTIDPRDLSFVRISETGEKDWLMRSKIVGSTPPDALTNINQSLGVQPGDLIVVNRRRAGYLGPHTIVGRARVHVAKTLVSLGKLELAGKLNFLWVHSFPLFSPSETLSTPSGRTAYESTHHPFTAPMSSDLHLLQNDVAAVRGQHYDLVLNGQEIGGGSIRVHDPRLQYYIFSEVLRIPPSKIAQDFGHLLDALRYGCPPHGGIALGFDRLMAIVCDAPSIRDVIAFPKLSGGDLFVDSPSSVAADSLKEYHLKVLDG</sequence>
<dbReference type="GO" id="GO:0006422">
    <property type="term" value="P:aspartyl-tRNA aminoacylation"/>
    <property type="evidence" value="ECO:0007669"/>
    <property type="project" value="TreeGrafter"/>
</dbReference>
<accession>A0A0L0HNQ1</accession>
<keyword evidence="5" id="KW-0648">Protein biosynthesis</keyword>
<dbReference type="CDD" id="cd04317">
    <property type="entry name" value="EcAspRS_like_N"/>
    <property type="match status" value="1"/>
</dbReference>
<dbReference type="Gene3D" id="2.40.50.140">
    <property type="entry name" value="Nucleic acid-binding proteins"/>
    <property type="match status" value="1"/>
</dbReference>
<evidence type="ECO:0000256" key="4">
    <source>
        <dbReference type="ARBA" id="ARBA00022840"/>
    </source>
</evidence>
<dbReference type="AlphaFoldDB" id="A0A0L0HNQ1"/>
<name>A0A0L0HNQ1_SPIPD</name>
<dbReference type="InterPro" id="IPR004364">
    <property type="entry name" value="Aa-tRNA-synt_II"/>
</dbReference>
<gene>
    <name evidence="8" type="ORF">SPPG_01763</name>
</gene>
<keyword evidence="2 8" id="KW-0436">Ligase</keyword>
<proteinExistence type="inferred from homology"/>
<dbReference type="InterPro" id="IPR047089">
    <property type="entry name" value="Asp-tRNA-ligase_1_N"/>
</dbReference>
<dbReference type="GO" id="GO:0004815">
    <property type="term" value="F:aspartate-tRNA ligase activity"/>
    <property type="evidence" value="ECO:0007669"/>
    <property type="project" value="TreeGrafter"/>
</dbReference>
<dbReference type="PANTHER" id="PTHR22594:SF5">
    <property type="entry name" value="ASPARTATE--TRNA LIGASE, MITOCHONDRIAL"/>
    <property type="match status" value="1"/>
</dbReference>
<keyword evidence="3" id="KW-0547">Nucleotide-binding</keyword>
<keyword evidence="9" id="KW-1185">Reference proteome</keyword>
<dbReference type="Gene3D" id="3.30.1360.30">
    <property type="entry name" value="GAD-like domain"/>
    <property type="match status" value="1"/>
</dbReference>
<reference evidence="8 9" key="1">
    <citation type="submission" date="2009-08" db="EMBL/GenBank/DDBJ databases">
        <title>The Genome Sequence of Spizellomyces punctatus strain DAOM BR117.</title>
        <authorList>
            <consortium name="The Broad Institute Genome Sequencing Platform"/>
            <person name="Russ C."/>
            <person name="Cuomo C."/>
            <person name="Shea T."/>
            <person name="Young S.K."/>
            <person name="Zeng Q."/>
            <person name="Koehrsen M."/>
            <person name="Haas B."/>
            <person name="Borodovsky M."/>
            <person name="Guigo R."/>
            <person name="Alvarado L."/>
            <person name="Berlin A."/>
            <person name="Bochicchio J."/>
            <person name="Borenstein D."/>
            <person name="Chapman S."/>
            <person name="Chen Z."/>
            <person name="Engels R."/>
            <person name="Freedman E."/>
            <person name="Gellesch M."/>
            <person name="Goldberg J."/>
            <person name="Griggs A."/>
            <person name="Gujja S."/>
            <person name="Heiman D."/>
            <person name="Hepburn T."/>
            <person name="Howarth C."/>
            <person name="Jen D."/>
            <person name="Larson L."/>
            <person name="Lewis B."/>
            <person name="Mehta T."/>
            <person name="Park D."/>
            <person name="Pearson M."/>
            <person name="Roberts A."/>
            <person name="Saif S."/>
            <person name="Shenoy N."/>
            <person name="Sisk P."/>
            <person name="Stolte C."/>
            <person name="Sykes S."/>
            <person name="Thomson T."/>
            <person name="Walk T."/>
            <person name="White J."/>
            <person name="Yandava C."/>
            <person name="Burger G."/>
            <person name="Gray M.W."/>
            <person name="Holland P.W.H."/>
            <person name="King N."/>
            <person name="Lang F.B.F."/>
            <person name="Roger A.J."/>
            <person name="Ruiz-Trillo I."/>
            <person name="Lander E."/>
            <person name="Nusbaum C."/>
        </authorList>
    </citation>
    <scope>NUCLEOTIDE SEQUENCE [LARGE SCALE GENOMIC DNA]</scope>
    <source>
        <strain evidence="8 9">DAOM BR117</strain>
    </source>
</reference>
<dbReference type="PRINTS" id="PR01042">
    <property type="entry name" value="TRNASYNTHASP"/>
</dbReference>
<dbReference type="Pfam" id="PF00152">
    <property type="entry name" value="tRNA-synt_2"/>
    <property type="match status" value="1"/>
</dbReference>
<dbReference type="NCBIfam" id="NF001750">
    <property type="entry name" value="PRK00476.1"/>
    <property type="match status" value="1"/>
</dbReference>
<dbReference type="Proteomes" id="UP000053201">
    <property type="component" value="Unassembled WGS sequence"/>
</dbReference>
<dbReference type="InterPro" id="IPR002312">
    <property type="entry name" value="Asp/Asn-tRNA-synth_IIb"/>
</dbReference>
<dbReference type="InterPro" id="IPR004115">
    <property type="entry name" value="GAD-like_sf"/>
</dbReference>
<dbReference type="InterPro" id="IPR012340">
    <property type="entry name" value="NA-bd_OB-fold"/>
</dbReference>
<dbReference type="InterPro" id="IPR006195">
    <property type="entry name" value="aa-tRNA-synth_II"/>
</dbReference>
<dbReference type="GO" id="GO:0005739">
    <property type="term" value="C:mitochondrion"/>
    <property type="evidence" value="ECO:0007669"/>
    <property type="project" value="TreeGrafter"/>
</dbReference>
<evidence type="ECO:0000256" key="5">
    <source>
        <dbReference type="ARBA" id="ARBA00022917"/>
    </source>
</evidence>
<dbReference type="VEuPathDB" id="FungiDB:SPPG_01763"/>
<dbReference type="STRING" id="645134.A0A0L0HNQ1"/>
<dbReference type="GeneID" id="27685404"/>
<evidence type="ECO:0000313" key="8">
    <source>
        <dbReference type="EMBL" id="KND02678.1"/>
    </source>
</evidence>
<dbReference type="NCBIfam" id="TIGR00459">
    <property type="entry name" value="aspS_bact"/>
    <property type="match status" value="1"/>
</dbReference>
<evidence type="ECO:0000313" key="9">
    <source>
        <dbReference type="Proteomes" id="UP000053201"/>
    </source>
</evidence>
<dbReference type="SUPFAM" id="SSF55261">
    <property type="entry name" value="GAD domain-like"/>
    <property type="match status" value="1"/>
</dbReference>
<dbReference type="OrthoDB" id="439710at2759"/>
<dbReference type="Gene3D" id="3.30.930.10">
    <property type="entry name" value="Bira Bifunctional Protein, Domain 2"/>
    <property type="match status" value="1"/>
</dbReference>
<dbReference type="CDD" id="cd00777">
    <property type="entry name" value="AspRS_core"/>
    <property type="match status" value="1"/>
</dbReference>
<evidence type="ECO:0000256" key="2">
    <source>
        <dbReference type="ARBA" id="ARBA00022598"/>
    </source>
</evidence>
<evidence type="ECO:0000256" key="6">
    <source>
        <dbReference type="ARBA" id="ARBA00023146"/>
    </source>
</evidence>
<evidence type="ECO:0000256" key="3">
    <source>
        <dbReference type="ARBA" id="ARBA00022741"/>
    </source>
</evidence>
<dbReference type="HAMAP" id="MF_00044">
    <property type="entry name" value="Asp_tRNA_synth_type1"/>
    <property type="match status" value="1"/>
</dbReference>
<dbReference type="SUPFAM" id="SSF55681">
    <property type="entry name" value="Class II aaRS and biotin synthetases"/>
    <property type="match status" value="1"/>
</dbReference>
<dbReference type="RefSeq" id="XP_016610717.1">
    <property type="nucleotide sequence ID" value="XM_016750077.1"/>
</dbReference>
<dbReference type="InterPro" id="IPR047090">
    <property type="entry name" value="AspRS_core"/>
</dbReference>
<dbReference type="PANTHER" id="PTHR22594">
    <property type="entry name" value="ASPARTYL/LYSYL-TRNA SYNTHETASE"/>
    <property type="match status" value="1"/>
</dbReference>
<dbReference type="PROSITE" id="PS50862">
    <property type="entry name" value="AA_TRNA_LIGASE_II"/>
    <property type="match status" value="1"/>
</dbReference>
<protein>
    <submittedName>
        <fullName evidence="8">Aspartate-tRNA ligase</fullName>
    </submittedName>
</protein>
<dbReference type="InterPro" id="IPR004524">
    <property type="entry name" value="Asp-tRNA-ligase_1"/>
</dbReference>
<feature type="domain" description="Aminoacyl-transfer RNA synthetases class-II family profile" evidence="7">
    <location>
        <begin position="232"/>
        <end position="653"/>
    </location>
</feature>
<dbReference type="OMA" id="DWPLLEW"/>
<dbReference type="FunCoup" id="A0A0L0HNQ1">
    <property type="interactions" value="406"/>
</dbReference>
<dbReference type="EMBL" id="KQ257452">
    <property type="protein sequence ID" value="KND02678.1"/>
    <property type="molecule type" value="Genomic_DNA"/>
</dbReference>
<dbReference type="eggNOG" id="KOG2411">
    <property type="taxonomic scope" value="Eukaryota"/>
</dbReference>